<comment type="similarity">
    <text evidence="2 8">Belongs to the peptidase A24 family.</text>
</comment>
<keyword evidence="9" id="KW-0489">Methyltransferase</keyword>
<name>A0A1I1QXN4_9GAMM</name>
<feature type="transmembrane region" description="Helical" evidence="10">
    <location>
        <begin position="175"/>
        <end position="197"/>
    </location>
</feature>
<dbReference type="EC" id="3.4.23.43" evidence="9"/>
<feature type="transmembrane region" description="Helical" evidence="10">
    <location>
        <begin position="99"/>
        <end position="119"/>
    </location>
</feature>
<keyword evidence="5 9" id="KW-0812">Transmembrane</keyword>
<dbReference type="InterPro" id="IPR000045">
    <property type="entry name" value="Prepilin_IV_endopep_pep"/>
</dbReference>
<dbReference type="EC" id="2.1.1.-" evidence="9"/>
<reference evidence="13 14" key="1">
    <citation type="submission" date="2016-10" db="EMBL/GenBank/DDBJ databases">
        <authorList>
            <person name="de Groot N.N."/>
        </authorList>
    </citation>
    <scope>NUCLEOTIDE SEQUENCE [LARGE SCALE GENOMIC DNA]</scope>
    <source>
        <strain evidence="13 14">HL3</strain>
    </source>
</reference>
<dbReference type="Pfam" id="PF06750">
    <property type="entry name" value="A24_N_bact"/>
    <property type="match status" value="1"/>
</dbReference>
<dbReference type="GO" id="GO:0006465">
    <property type="term" value="P:signal peptide processing"/>
    <property type="evidence" value="ECO:0007669"/>
    <property type="project" value="TreeGrafter"/>
</dbReference>
<keyword evidence="7 10" id="KW-0472">Membrane</keyword>
<evidence type="ECO:0000259" key="11">
    <source>
        <dbReference type="Pfam" id="PF01478"/>
    </source>
</evidence>
<feature type="transmembrane region" description="Helical" evidence="10">
    <location>
        <begin position="209"/>
        <end position="236"/>
    </location>
</feature>
<evidence type="ECO:0000256" key="3">
    <source>
        <dbReference type="ARBA" id="ARBA00022475"/>
    </source>
</evidence>
<dbReference type="GO" id="GO:0008168">
    <property type="term" value="F:methyltransferase activity"/>
    <property type="evidence" value="ECO:0007669"/>
    <property type="project" value="UniProtKB-KW"/>
</dbReference>
<evidence type="ECO:0000256" key="7">
    <source>
        <dbReference type="ARBA" id="ARBA00023136"/>
    </source>
</evidence>
<protein>
    <recommendedName>
        <fullName evidence="9">Prepilin leader peptidase/N-methyltransferase</fullName>
        <ecNumber evidence="9">2.1.1.-</ecNumber>
        <ecNumber evidence="9">3.4.23.43</ecNumber>
    </recommendedName>
</protein>
<feature type="transmembrane region" description="Helical" evidence="10">
    <location>
        <begin position="153"/>
        <end position="169"/>
    </location>
</feature>
<feature type="transmembrane region" description="Helical" evidence="10">
    <location>
        <begin position="6"/>
        <end position="29"/>
    </location>
</feature>
<dbReference type="InterPro" id="IPR010627">
    <property type="entry name" value="Prepilin_pept_A24_N"/>
</dbReference>
<keyword evidence="4" id="KW-0997">Cell inner membrane</keyword>
<dbReference type="PRINTS" id="PR00864">
    <property type="entry name" value="PREPILNPTASE"/>
</dbReference>
<comment type="catalytic activity">
    <reaction evidence="9">
        <text>Typically cleaves a -Gly-|-Phe- bond to release an N-terminal, basic peptide of 5-8 residues from type IV prepilin, and then N-methylates the new N-terminal amino group, the methyl donor being S-adenosyl-L-methionine.</text>
        <dbReference type="EC" id="3.4.23.43"/>
    </reaction>
</comment>
<comment type="subcellular location">
    <subcellularLocation>
        <location evidence="1">Cell inner membrane</location>
        <topology evidence="1">Multi-pass membrane protein</topology>
    </subcellularLocation>
    <subcellularLocation>
        <location evidence="9">Cell membrane</location>
        <topology evidence="9">Multi-pass membrane protein</topology>
    </subcellularLocation>
</comment>
<dbReference type="OrthoDB" id="9789291at2"/>
<feature type="domain" description="Prepilin peptidase A24 N-terminal" evidence="12">
    <location>
        <begin position="13"/>
        <end position="116"/>
    </location>
</feature>
<dbReference type="Gene3D" id="1.20.120.1220">
    <property type="match status" value="1"/>
</dbReference>
<keyword evidence="6 10" id="KW-1133">Transmembrane helix</keyword>
<dbReference type="InterPro" id="IPR050882">
    <property type="entry name" value="Prepilin_peptidase/N-MTase"/>
</dbReference>
<evidence type="ECO:0000256" key="8">
    <source>
        <dbReference type="RuleBase" id="RU003793"/>
    </source>
</evidence>
<dbReference type="STRING" id="1123397.SAMN05660831_01246"/>
<accession>A0A1I1QXN4</accession>
<dbReference type="Proteomes" id="UP000198611">
    <property type="component" value="Unassembled WGS sequence"/>
</dbReference>
<dbReference type="RefSeq" id="WP_093427904.1">
    <property type="nucleotide sequence ID" value="NZ_FOMJ01000003.1"/>
</dbReference>
<keyword evidence="9" id="KW-0645">Protease</keyword>
<dbReference type="EMBL" id="FOMJ01000003">
    <property type="protein sequence ID" value="SFD24638.1"/>
    <property type="molecule type" value="Genomic_DNA"/>
</dbReference>
<evidence type="ECO:0000256" key="1">
    <source>
        <dbReference type="ARBA" id="ARBA00004429"/>
    </source>
</evidence>
<evidence type="ECO:0000313" key="14">
    <source>
        <dbReference type="Proteomes" id="UP000198611"/>
    </source>
</evidence>
<organism evidence="13 14">
    <name type="scientific">Thiohalospira halophila DSM 15071</name>
    <dbReference type="NCBI Taxonomy" id="1123397"/>
    <lineage>
        <taxon>Bacteria</taxon>
        <taxon>Pseudomonadati</taxon>
        <taxon>Pseudomonadota</taxon>
        <taxon>Gammaproteobacteria</taxon>
        <taxon>Thiohalospirales</taxon>
        <taxon>Thiohalospiraceae</taxon>
        <taxon>Thiohalospira</taxon>
    </lineage>
</organism>
<gene>
    <name evidence="13" type="ORF">SAMN05660831_01246</name>
</gene>
<evidence type="ECO:0000256" key="5">
    <source>
        <dbReference type="ARBA" id="ARBA00022692"/>
    </source>
</evidence>
<dbReference type="PANTHER" id="PTHR30487:SF0">
    <property type="entry name" value="PREPILIN LEADER PEPTIDASE_N-METHYLTRANSFERASE-RELATED"/>
    <property type="match status" value="1"/>
</dbReference>
<dbReference type="GO" id="GO:0005886">
    <property type="term" value="C:plasma membrane"/>
    <property type="evidence" value="ECO:0007669"/>
    <property type="project" value="UniProtKB-SubCell"/>
</dbReference>
<evidence type="ECO:0000259" key="12">
    <source>
        <dbReference type="Pfam" id="PF06750"/>
    </source>
</evidence>
<dbReference type="InterPro" id="IPR014032">
    <property type="entry name" value="Peptidase_A24A_bac"/>
</dbReference>
<comment type="function">
    <text evidence="9">Plays an essential role in type IV pili and type II pseudopili formation by proteolytically removing the leader sequence from substrate proteins and subsequently monomethylating the alpha-amino group of the newly exposed N-terminal phenylalanine.</text>
</comment>
<proteinExistence type="inferred from homology"/>
<keyword evidence="14" id="KW-1185">Reference proteome</keyword>
<dbReference type="AlphaFoldDB" id="A0A1I1QXN4"/>
<dbReference type="Pfam" id="PF01478">
    <property type="entry name" value="Peptidase_A24"/>
    <property type="match status" value="1"/>
</dbReference>
<keyword evidence="9" id="KW-0808">Transferase</keyword>
<dbReference type="GO" id="GO:0032259">
    <property type="term" value="P:methylation"/>
    <property type="evidence" value="ECO:0007669"/>
    <property type="project" value="UniProtKB-KW"/>
</dbReference>
<keyword evidence="9" id="KW-0511">Multifunctional enzyme</keyword>
<keyword evidence="3" id="KW-1003">Cell membrane</keyword>
<dbReference type="PANTHER" id="PTHR30487">
    <property type="entry name" value="TYPE 4 PREPILIN-LIKE PROTEINS LEADER PEPTIDE-PROCESSING ENZYME"/>
    <property type="match status" value="1"/>
</dbReference>
<evidence type="ECO:0000256" key="4">
    <source>
        <dbReference type="ARBA" id="ARBA00022519"/>
    </source>
</evidence>
<evidence type="ECO:0000313" key="13">
    <source>
        <dbReference type="EMBL" id="SFD24638.1"/>
    </source>
</evidence>
<feature type="domain" description="Prepilin type IV endopeptidase peptidase" evidence="11">
    <location>
        <begin position="131"/>
        <end position="238"/>
    </location>
</feature>
<evidence type="ECO:0000256" key="10">
    <source>
        <dbReference type="SAM" id="Phobius"/>
    </source>
</evidence>
<dbReference type="GO" id="GO:0004190">
    <property type="term" value="F:aspartic-type endopeptidase activity"/>
    <property type="evidence" value="ECO:0007669"/>
    <property type="project" value="UniProtKB-EC"/>
</dbReference>
<evidence type="ECO:0000256" key="2">
    <source>
        <dbReference type="ARBA" id="ARBA00005801"/>
    </source>
</evidence>
<evidence type="ECO:0000256" key="9">
    <source>
        <dbReference type="RuleBase" id="RU003794"/>
    </source>
</evidence>
<feature type="transmembrane region" description="Helical" evidence="10">
    <location>
        <begin position="256"/>
        <end position="276"/>
    </location>
</feature>
<keyword evidence="9" id="KW-0378">Hydrolase</keyword>
<evidence type="ECO:0000256" key="6">
    <source>
        <dbReference type="ARBA" id="ARBA00022989"/>
    </source>
</evidence>
<sequence>MSTETLWITLAALLGLVVGSFLNVVALRLPARLWHQYRRECREDLGLEAPSEEPPPGLLGPPSHCPACGHRLRPWENVPVVSWLLQRGRCRACGTAISVRYPVVELAAAGLAVWAVAAAGPGPQALAYAGLGWTLLTLSLIDLDHQLLPDGPTLGLLWAGLLLATLGIGPPPATAIIGAAAGFSALWLVATGYRLLAGREGLGGGDLKLLAALGAWVGWQPLPLVVIASAVPGAVIGLLLTAGGRNRHEPLPFGPFLALGGWFVVLHGDQLARWLYGAPL</sequence>